<dbReference type="OMA" id="MEVLAIW"/>
<dbReference type="RefSeq" id="XP_067511013.1">
    <property type="nucleotide sequence ID" value="XM_067654912.1"/>
</dbReference>
<evidence type="ECO:0000313" key="2">
    <source>
        <dbReference type="EMBL" id="EIE75617.1"/>
    </source>
</evidence>
<proteinExistence type="predicted"/>
<feature type="transmembrane region" description="Helical" evidence="1">
    <location>
        <begin position="60"/>
        <end position="79"/>
    </location>
</feature>
<keyword evidence="1" id="KW-1133">Transmembrane helix</keyword>
<name>I1BHD7_RHIO9</name>
<dbReference type="OrthoDB" id="2340007at2759"/>
<feature type="transmembrane region" description="Helical" evidence="1">
    <location>
        <begin position="12"/>
        <end position="32"/>
    </location>
</feature>
<protein>
    <submittedName>
        <fullName evidence="2">Uncharacterized protein</fullName>
    </submittedName>
</protein>
<dbReference type="InParanoid" id="I1BHD7"/>
<dbReference type="EMBL" id="CH476732">
    <property type="protein sequence ID" value="EIE75617.1"/>
    <property type="molecule type" value="Genomic_DNA"/>
</dbReference>
<evidence type="ECO:0000313" key="3">
    <source>
        <dbReference type="Proteomes" id="UP000009138"/>
    </source>
</evidence>
<gene>
    <name evidence="2" type="ORF">RO3G_00321</name>
</gene>
<keyword evidence="3" id="KW-1185">Reference proteome</keyword>
<feature type="transmembrane region" description="Helical" evidence="1">
    <location>
        <begin position="133"/>
        <end position="151"/>
    </location>
</feature>
<organism evidence="2 3">
    <name type="scientific">Rhizopus delemar (strain RA 99-880 / ATCC MYA-4621 / FGSC 9543 / NRRL 43880)</name>
    <name type="common">Mucormycosis agent</name>
    <name type="synonym">Rhizopus arrhizus var. delemar</name>
    <dbReference type="NCBI Taxonomy" id="246409"/>
    <lineage>
        <taxon>Eukaryota</taxon>
        <taxon>Fungi</taxon>
        <taxon>Fungi incertae sedis</taxon>
        <taxon>Mucoromycota</taxon>
        <taxon>Mucoromycotina</taxon>
        <taxon>Mucoromycetes</taxon>
        <taxon>Mucorales</taxon>
        <taxon>Mucorineae</taxon>
        <taxon>Rhizopodaceae</taxon>
        <taxon>Rhizopus</taxon>
    </lineage>
</organism>
<reference evidence="2 3" key="1">
    <citation type="journal article" date="2009" name="PLoS Genet.">
        <title>Genomic analysis of the basal lineage fungus Rhizopus oryzae reveals a whole-genome duplication.</title>
        <authorList>
            <person name="Ma L.-J."/>
            <person name="Ibrahim A.S."/>
            <person name="Skory C."/>
            <person name="Grabherr M.G."/>
            <person name="Burger G."/>
            <person name="Butler M."/>
            <person name="Elias M."/>
            <person name="Idnurm A."/>
            <person name="Lang B.F."/>
            <person name="Sone T."/>
            <person name="Abe A."/>
            <person name="Calvo S.E."/>
            <person name="Corrochano L.M."/>
            <person name="Engels R."/>
            <person name="Fu J."/>
            <person name="Hansberg W."/>
            <person name="Kim J.-M."/>
            <person name="Kodira C.D."/>
            <person name="Koehrsen M.J."/>
            <person name="Liu B."/>
            <person name="Miranda-Saavedra D."/>
            <person name="O'Leary S."/>
            <person name="Ortiz-Castellanos L."/>
            <person name="Poulter R."/>
            <person name="Rodriguez-Romero J."/>
            <person name="Ruiz-Herrera J."/>
            <person name="Shen Y.-Q."/>
            <person name="Zeng Q."/>
            <person name="Galagan J."/>
            <person name="Birren B.W."/>
            <person name="Cuomo C.A."/>
            <person name="Wickes B.L."/>
        </authorList>
    </citation>
    <scope>NUCLEOTIDE SEQUENCE [LARGE SCALE GENOMIC DNA]</scope>
    <source>
        <strain evidence="3">RA 99-880 / ATCC MYA-4621 / FGSC 9543 / NRRL 43880</strain>
    </source>
</reference>
<keyword evidence="1" id="KW-0472">Membrane</keyword>
<sequence>MYSLQNSINYTRLITLILSILIVISSLCIYNYRSTPVYSLIDTVQEGEDMVNDMIQDRRLIATLVASQASIFCPLFLLMNTNEDKSPSSALAIEQFFQCLMPIGLVISWLFCIAFDQNLKIALDLKDHWIELFLRYSVVVVLVIEIMLIWIESFKYFFAVYKEEGNIRLCDEECAIFKDEGKRISLS</sequence>
<dbReference type="VEuPathDB" id="FungiDB:RO3G_00321"/>
<dbReference type="AlphaFoldDB" id="I1BHD7"/>
<dbReference type="GeneID" id="93607293"/>
<evidence type="ECO:0000256" key="1">
    <source>
        <dbReference type="SAM" id="Phobius"/>
    </source>
</evidence>
<dbReference type="Proteomes" id="UP000009138">
    <property type="component" value="Unassembled WGS sequence"/>
</dbReference>
<accession>I1BHD7</accession>
<keyword evidence="1" id="KW-0812">Transmembrane</keyword>
<feature type="transmembrane region" description="Helical" evidence="1">
    <location>
        <begin position="91"/>
        <end position="112"/>
    </location>
</feature>
<dbReference type="eggNOG" id="ENOG502RE7X">
    <property type="taxonomic scope" value="Eukaryota"/>
</dbReference>